<reference evidence="2 3" key="1">
    <citation type="submission" date="2024-04" db="EMBL/GenBank/DDBJ databases">
        <title>Symmetric and asymmetric DNA N6-adenine methylation regulates different biological responses in Mucorales.</title>
        <authorList>
            <consortium name="Lawrence Berkeley National Laboratory"/>
            <person name="Lax C."/>
            <person name="Mondo S.J."/>
            <person name="Osorio-Concepcion M."/>
            <person name="Muszewska A."/>
            <person name="Corrochano-Luque M."/>
            <person name="Gutierrez G."/>
            <person name="Riley R."/>
            <person name="Lipzen A."/>
            <person name="Guo J."/>
            <person name="Hundley H."/>
            <person name="Amirebrahimi M."/>
            <person name="Ng V."/>
            <person name="Lorenzo-Gutierrez D."/>
            <person name="Binder U."/>
            <person name="Yang J."/>
            <person name="Song Y."/>
            <person name="Canovas D."/>
            <person name="Navarro E."/>
            <person name="Freitag M."/>
            <person name="Gabaldon T."/>
            <person name="Grigoriev I.V."/>
            <person name="Corrochano L.M."/>
            <person name="Nicolas F.E."/>
            <person name="Garre V."/>
        </authorList>
    </citation>
    <scope>NUCLEOTIDE SEQUENCE [LARGE SCALE GENOMIC DNA]</scope>
    <source>
        <strain evidence="2 3">L51</strain>
    </source>
</reference>
<keyword evidence="1" id="KW-0175">Coiled coil</keyword>
<gene>
    <name evidence="2" type="ORF">J3Q64DRAFT_1645508</name>
</gene>
<proteinExistence type="predicted"/>
<dbReference type="EMBL" id="JBCLYO010000023">
    <property type="protein sequence ID" value="KAL0079138.1"/>
    <property type="molecule type" value="Genomic_DNA"/>
</dbReference>
<feature type="coiled-coil region" evidence="1">
    <location>
        <begin position="10"/>
        <end position="41"/>
    </location>
</feature>
<organism evidence="2 3">
    <name type="scientific">Phycomyces blakesleeanus</name>
    <dbReference type="NCBI Taxonomy" id="4837"/>
    <lineage>
        <taxon>Eukaryota</taxon>
        <taxon>Fungi</taxon>
        <taxon>Fungi incertae sedis</taxon>
        <taxon>Mucoromycota</taxon>
        <taxon>Mucoromycotina</taxon>
        <taxon>Mucoromycetes</taxon>
        <taxon>Mucorales</taxon>
        <taxon>Phycomycetaceae</taxon>
        <taxon>Phycomyces</taxon>
    </lineage>
</organism>
<evidence type="ECO:0000313" key="2">
    <source>
        <dbReference type="EMBL" id="KAL0079138.1"/>
    </source>
</evidence>
<protein>
    <submittedName>
        <fullName evidence="2">Uncharacterized protein</fullName>
    </submittedName>
</protein>
<dbReference type="Proteomes" id="UP001448207">
    <property type="component" value="Unassembled WGS sequence"/>
</dbReference>
<name>A0ABR3APB7_PHYBL</name>
<sequence length="359" mass="42467">QERKHDAHDREDMRLQIQELEQLLDEERQAYEDNRKSLLNEANIKDNLADIRVADVEEDWKAKLNTICSQWNKERGRLEGQIEQLRDRSNIMNQKNNELSNENIRLKEELLSIETTLSSFQEKTEIEKREAEGRLRQLTLEMGDSEQARDEIKQRLAQAREMVARAESDWMEKNEALERMIAQQTVIKTSVTELLTRYSGSMGPGVEESDTIVLLDLFKQHLEVYTNKSNQARENLSALEQEYMNITRTIEAMNEERSEWHNIMSLMAEKLEEFRKDVFYEMTHQLQLPVDENEAGLMTRRLQATQSSDQMAAWNEIMQVVNGIDNHKFVNRIRKKVKDAHELTRRWQKEYKELKGKPK</sequence>
<comment type="caution">
    <text evidence="2">The sequence shown here is derived from an EMBL/GenBank/DDBJ whole genome shotgun (WGS) entry which is preliminary data.</text>
</comment>
<accession>A0ABR3APB7</accession>
<evidence type="ECO:0000313" key="3">
    <source>
        <dbReference type="Proteomes" id="UP001448207"/>
    </source>
</evidence>
<feature type="coiled-coil region" evidence="1">
    <location>
        <begin position="222"/>
        <end position="256"/>
    </location>
</feature>
<evidence type="ECO:0000256" key="1">
    <source>
        <dbReference type="SAM" id="Coils"/>
    </source>
</evidence>
<keyword evidence="3" id="KW-1185">Reference proteome</keyword>
<feature type="coiled-coil region" evidence="1">
    <location>
        <begin position="68"/>
        <end position="169"/>
    </location>
</feature>
<feature type="non-terminal residue" evidence="2">
    <location>
        <position position="1"/>
    </location>
</feature>